<evidence type="ECO:0000256" key="1">
    <source>
        <dbReference type="SAM" id="SignalP"/>
    </source>
</evidence>
<organism evidence="2 3">
    <name type="scientific">Brassica cretica</name>
    <name type="common">Mustard</name>
    <dbReference type="NCBI Taxonomy" id="69181"/>
    <lineage>
        <taxon>Eukaryota</taxon>
        <taxon>Viridiplantae</taxon>
        <taxon>Streptophyta</taxon>
        <taxon>Embryophyta</taxon>
        <taxon>Tracheophyta</taxon>
        <taxon>Spermatophyta</taxon>
        <taxon>Magnoliopsida</taxon>
        <taxon>eudicotyledons</taxon>
        <taxon>Gunneridae</taxon>
        <taxon>Pentapetalae</taxon>
        <taxon>rosids</taxon>
        <taxon>malvids</taxon>
        <taxon>Brassicales</taxon>
        <taxon>Brassicaceae</taxon>
        <taxon>Brassiceae</taxon>
        <taxon>Brassica</taxon>
    </lineage>
</organism>
<evidence type="ECO:0000313" key="2">
    <source>
        <dbReference type="EMBL" id="KAF3488774.1"/>
    </source>
</evidence>
<comment type="caution">
    <text evidence="2">The sequence shown here is derived from an EMBL/GenBank/DDBJ whole genome shotgun (WGS) entry which is preliminary data.</text>
</comment>
<gene>
    <name evidence="2" type="ORF">F2Q69_00055919</name>
</gene>
<evidence type="ECO:0000313" key="3">
    <source>
        <dbReference type="Proteomes" id="UP000712600"/>
    </source>
</evidence>
<dbReference type="Proteomes" id="UP000712600">
    <property type="component" value="Unassembled WGS sequence"/>
</dbReference>
<name>A0A8S9N804_BRACR</name>
<keyword evidence="1" id="KW-0732">Signal</keyword>
<proteinExistence type="predicted"/>
<sequence length="197" mass="21626">MAALLYAPDMLAALVIVAVSDYLVSPADRNSCVVLRSLVFRRGFLRGNFLGGDDNNAHLHALPLSLRTPTQISPVVSSSSGTTITVIATNPAGSVISFMLLFVQLVVLDLNLRLSTLFQLKEWLLTLTCYEEEICGDYEEVTRSSMVVAQGLTSVLILLSSSSECSEAYARYSFHRGYRCQIARQVELNKVEEAEEA</sequence>
<feature type="chain" id="PRO_5035891603" evidence="1">
    <location>
        <begin position="21"/>
        <end position="197"/>
    </location>
</feature>
<accession>A0A8S9N804</accession>
<protein>
    <submittedName>
        <fullName evidence="2">Uncharacterized protein</fullName>
    </submittedName>
</protein>
<dbReference type="AlphaFoldDB" id="A0A8S9N804"/>
<dbReference type="EMBL" id="QGKX02002183">
    <property type="protein sequence ID" value="KAF3488774.1"/>
    <property type="molecule type" value="Genomic_DNA"/>
</dbReference>
<feature type="signal peptide" evidence="1">
    <location>
        <begin position="1"/>
        <end position="20"/>
    </location>
</feature>
<reference evidence="2" key="1">
    <citation type="submission" date="2019-12" db="EMBL/GenBank/DDBJ databases">
        <title>Genome sequencing and annotation of Brassica cretica.</title>
        <authorList>
            <person name="Studholme D.J."/>
            <person name="Sarris P."/>
        </authorList>
    </citation>
    <scope>NUCLEOTIDE SEQUENCE</scope>
    <source>
        <strain evidence="2">PFS-109/04</strain>
        <tissue evidence="2">Leaf</tissue>
    </source>
</reference>